<sequence length="130" mass="15628">MKKIYLYKPPGEEAPFLQFLKATEPKMRKKLQYGLRCLACFPEYMTEPHVKHFSIERYNRLYEYRERIRILVRVIFTLDEKGDIILLYPFVKKHDRNTMQALEASVHIIEKIRASPGSIIEYQFEQEEKG</sequence>
<comment type="caution">
    <text evidence="1">The sequence shown here is derived from an EMBL/GenBank/DDBJ whole genome shotgun (WGS) entry which is preliminary data.</text>
</comment>
<dbReference type="EMBL" id="QXWZ01000008">
    <property type="protein sequence ID" value="NBI78492.1"/>
    <property type="molecule type" value="Genomic_DNA"/>
</dbReference>
<reference evidence="1 2" key="1">
    <citation type="submission" date="2018-08" db="EMBL/GenBank/DDBJ databases">
        <title>Murine metabolic-syndrome-specific gut microbial biobank.</title>
        <authorList>
            <person name="Liu C."/>
        </authorList>
    </citation>
    <scope>NUCLEOTIDE SEQUENCE [LARGE SCALE GENOMIC DNA]</scope>
    <source>
        <strain evidence="1 2">X69</strain>
    </source>
</reference>
<dbReference type="RefSeq" id="WP_160209341.1">
    <property type="nucleotide sequence ID" value="NZ_QXWZ01000008.1"/>
</dbReference>
<dbReference type="Proteomes" id="UP000446348">
    <property type="component" value="Unassembled WGS sequence"/>
</dbReference>
<evidence type="ECO:0000313" key="1">
    <source>
        <dbReference type="EMBL" id="NBI78492.1"/>
    </source>
</evidence>
<gene>
    <name evidence="1" type="ORF">D3Z39_06365</name>
</gene>
<dbReference type="OrthoDB" id="1853992at2"/>
<dbReference type="AlphaFoldDB" id="A0A845RLD2"/>
<organism evidence="1 2">
    <name type="scientific">Anaerotruncus colihominis</name>
    <dbReference type="NCBI Taxonomy" id="169435"/>
    <lineage>
        <taxon>Bacteria</taxon>
        <taxon>Bacillati</taxon>
        <taxon>Bacillota</taxon>
        <taxon>Clostridia</taxon>
        <taxon>Eubacteriales</taxon>
        <taxon>Oscillospiraceae</taxon>
        <taxon>Anaerotruncus</taxon>
    </lineage>
</organism>
<proteinExistence type="predicted"/>
<evidence type="ECO:0000313" key="2">
    <source>
        <dbReference type="Proteomes" id="UP000446348"/>
    </source>
</evidence>
<evidence type="ECO:0008006" key="3">
    <source>
        <dbReference type="Google" id="ProtNLM"/>
    </source>
</evidence>
<protein>
    <recommendedName>
        <fullName evidence="3">Type II toxin-antitoxin system RelE/ParE family toxin</fullName>
    </recommendedName>
</protein>
<accession>A0A845RLD2</accession>
<name>A0A845RLD2_9FIRM</name>